<dbReference type="EMBL" id="CP021455">
    <property type="protein sequence ID" value="ARU04192.1"/>
    <property type="molecule type" value="Genomic_DNA"/>
</dbReference>
<dbReference type="AlphaFoldDB" id="A0A1Y0ELL0"/>
<proteinExistence type="predicted"/>
<dbReference type="Proteomes" id="UP000196138">
    <property type="component" value="Chromosome"/>
</dbReference>
<organism evidence="2 3">
    <name type="scientific">Comamonas serinivorans</name>
    <dbReference type="NCBI Taxonomy" id="1082851"/>
    <lineage>
        <taxon>Bacteria</taxon>
        <taxon>Pseudomonadati</taxon>
        <taxon>Pseudomonadota</taxon>
        <taxon>Betaproteobacteria</taxon>
        <taxon>Burkholderiales</taxon>
        <taxon>Comamonadaceae</taxon>
        <taxon>Comamonas</taxon>
    </lineage>
</organism>
<feature type="region of interest" description="Disordered" evidence="1">
    <location>
        <begin position="1"/>
        <end position="21"/>
    </location>
</feature>
<reference evidence="2 3" key="1">
    <citation type="submission" date="2017-05" db="EMBL/GenBank/DDBJ databases">
        <authorList>
            <person name="Song R."/>
            <person name="Chenine A.L."/>
            <person name="Ruprecht R.M."/>
        </authorList>
    </citation>
    <scope>NUCLEOTIDE SEQUENCE [LARGE SCALE GENOMIC DNA]</scope>
    <source>
        <strain evidence="2 3">DSM 26136</strain>
    </source>
</reference>
<protein>
    <submittedName>
        <fullName evidence="2">Uncharacterized protein</fullName>
    </submittedName>
</protein>
<dbReference type="KEGG" id="cser:CCO03_05425"/>
<accession>A0A1Y0ELL0</accession>
<keyword evidence="3" id="KW-1185">Reference proteome</keyword>
<gene>
    <name evidence="2" type="ORF">CCO03_05425</name>
</gene>
<name>A0A1Y0ELL0_9BURK</name>
<evidence type="ECO:0000256" key="1">
    <source>
        <dbReference type="SAM" id="MobiDB-lite"/>
    </source>
</evidence>
<evidence type="ECO:0000313" key="3">
    <source>
        <dbReference type="Proteomes" id="UP000196138"/>
    </source>
</evidence>
<evidence type="ECO:0000313" key="2">
    <source>
        <dbReference type="EMBL" id="ARU04192.1"/>
    </source>
</evidence>
<sequence>MERAVRVGADGPHQACGPSVRPARGRCACPTSPSCVSPCLEPTRSGRAGKKIKGFDRSDAVLTGVEARTSSPVQFARDEASQCLPHRG</sequence>